<sequence>MISRRNLLAATAVAAGSVSLLTACGLDQSPAPAATPSGSAGSTAAAPVAFTIYTARDKKLAEQVVADFEKKYPEWAGKATILTLGAQEALERVRAEKSNPQGDIWWGGTRQQLSRGAADGVLEAAPKAVVDAVPADFRDKDGLWIGEMKLAELFMVNTEMMPLESAPKDWDDLIAADMKDKLAIRDVEASGTMRSIYCSMIDRAYAQGNSPDAGYEWLKKLDANTKVYAANPTDLYQRVSRQEAPLSLWNLQDIMLQKNGDFPMLAPKVPASGAPMLVDGLAKVKGGPGSAGADLFITFLMSEEVQGKLAEEKYQIPTIKLSKEPSWLAELNLTEMKVDWDRIATNETDWIKYWAANIKDKG</sequence>
<dbReference type="PANTHER" id="PTHR30006">
    <property type="entry name" value="THIAMINE-BINDING PERIPLASMIC PROTEIN-RELATED"/>
    <property type="match status" value="1"/>
</dbReference>
<evidence type="ECO:0000313" key="3">
    <source>
        <dbReference type="Proteomes" id="UP000501058"/>
    </source>
</evidence>
<dbReference type="EMBL" id="CP049865">
    <property type="protein sequence ID" value="QIK73573.1"/>
    <property type="molecule type" value="Genomic_DNA"/>
</dbReference>
<accession>A0A6G7Y9V4</accession>
<dbReference type="Gene3D" id="3.40.190.10">
    <property type="entry name" value="Periplasmic binding protein-like II"/>
    <property type="match status" value="2"/>
</dbReference>
<evidence type="ECO:0000256" key="1">
    <source>
        <dbReference type="ARBA" id="ARBA00022729"/>
    </source>
</evidence>
<reference evidence="2 3" key="1">
    <citation type="submission" date="2020-03" db="EMBL/GenBank/DDBJ databases">
        <title>Propioniciclava sp. nov., isolated from Hydrophilus acuminatus.</title>
        <authorList>
            <person name="Hyun D.-W."/>
            <person name="Bae J.-W."/>
        </authorList>
    </citation>
    <scope>NUCLEOTIDE SEQUENCE [LARGE SCALE GENOMIC DNA]</scope>
    <source>
        <strain evidence="2 3">HDW11</strain>
    </source>
</reference>
<dbReference type="PROSITE" id="PS51257">
    <property type="entry name" value="PROKAR_LIPOPROTEIN"/>
    <property type="match status" value="1"/>
</dbReference>
<proteinExistence type="predicted"/>
<name>A0A6G7Y9V4_9ACTN</name>
<dbReference type="PANTHER" id="PTHR30006:SF2">
    <property type="entry name" value="ABC TRANSPORTER SUBSTRATE-BINDING PROTEIN"/>
    <property type="match status" value="1"/>
</dbReference>
<dbReference type="KEGG" id="prv:G7070_16505"/>
<dbReference type="PIRSF" id="PIRSF002825">
    <property type="entry name" value="CfbpA"/>
    <property type="match status" value="1"/>
</dbReference>
<dbReference type="Pfam" id="PF13343">
    <property type="entry name" value="SBP_bac_6"/>
    <property type="match status" value="1"/>
</dbReference>
<dbReference type="GO" id="GO:0030975">
    <property type="term" value="F:thiamine binding"/>
    <property type="evidence" value="ECO:0007669"/>
    <property type="project" value="TreeGrafter"/>
</dbReference>
<dbReference type="PROSITE" id="PS51318">
    <property type="entry name" value="TAT"/>
    <property type="match status" value="1"/>
</dbReference>
<dbReference type="GO" id="GO:0030976">
    <property type="term" value="F:thiamine pyrophosphate binding"/>
    <property type="evidence" value="ECO:0007669"/>
    <property type="project" value="TreeGrafter"/>
</dbReference>
<dbReference type="GO" id="GO:0015888">
    <property type="term" value="P:thiamine transport"/>
    <property type="evidence" value="ECO:0007669"/>
    <property type="project" value="TreeGrafter"/>
</dbReference>
<keyword evidence="3" id="KW-1185">Reference proteome</keyword>
<dbReference type="AlphaFoldDB" id="A0A6G7Y9V4"/>
<dbReference type="Proteomes" id="UP000501058">
    <property type="component" value="Chromosome"/>
</dbReference>
<dbReference type="SUPFAM" id="SSF53850">
    <property type="entry name" value="Periplasmic binding protein-like II"/>
    <property type="match status" value="1"/>
</dbReference>
<dbReference type="InterPro" id="IPR006311">
    <property type="entry name" value="TAT_signal"/>
</dbReference>
<organism evidence="2 3">
    <name type="scientific">Propioniciclava coleopterorum</name>
    <dbReference type="NCBI Taxonomy" id="2714937"/>
    <lineage>
        <taxon>Bacteria</taxon>
        <taxon>Bacillati</taxon>
        <taxon>Actinomycetota</taxon>
        <taxon>Actinomycetes</taxon>
        <taxon>Propionibacteriales</taxon>
        <taxon>Propionibacteriaceae</taxon>
        <taxon>Propioniciclava</taxon>
    </lineage>
</organism>
<evidence type="ECO:0000313" key="2">
    <source>
        <dbReference type="EMBL" id="QIK73573.1"/>
    </source>
</evidence>
<dbReference type="RefSeq" id="WP_166234640.1">
    <property type="nucleotide sequence ID" value="NZ_CP049865.1"/>
</dbReference>
<dbReference type="InterPro" id="IPR026045">
    <property type="entry name" value="Ferric-bd"/>
</dbReference>
<keyword evidence="1" id="KW-0732">Signal</keyword>
<protein>
    <submittedName>
        <fullName evidence="2">Extracellular solute-binding protein</fullName>
    </submittedName>
</protein>
<gene>
    <name evidence="2" type="ORF">G7070_16505</name>
</gene>
<dbReference type="GO" id="GO:0030288">
    <property type="term" value="C:outer membrane-bounded periplasmic space"/>
    <property type="evidence" value="ECO:0007669"/>
    <property type="project" value="TreeGrafter"/>
</dbReference>